<dbReference type="InterPro" id="IPR027417">
    <property type="entry name" value="P-loop_NTPase"/>
</dbReference>
<dbReference type="Pfam" id="PF00270">
    <property type="entry name" value="DEAD"/>
    <property type="match status" value="1"/>
</dbReference>
<keyword evidence="13" id="KW-0812">Transmembrane</keyword>
<evidence type="ECO:0000256" key="11">
    <source>
        <dbReference type="ARBA" id="ARBA00034808"/>
    </source>
</evidence>
<dbReference type="InterPro" id="IPR004589">
    <property type="entry name" value="DNA_helicase_ATP-dep_RecQ"/>
</dbReference>
<dbReference type="PROSITE" id="PS51194">
    <property type="entry name" value="HELICASE_CTER"/>
    <property type="match status" value="1"/>
</dbReference>
<evidence type="ECO:0000256" key="5">
    <source>
        <dbReference type="ARBA" id="ARBA00022806"/>
    </source>
</evidence>
<accession>A0A8T0HCS8</accession>
<dbReference type="Pfam" id="PF00271">
    <property type="entry name" value="Helicase_C"/>
    <property type="match status" value="1"/>
</dbReference>
<dbReference type="InterPro" id="IPR001650">
    <property type="entry name" value="Helicase_C-like"/>
</dbReference>
<dbReference type="InterPro" id="IPR010997">
    <property type="entry name" value="HRDC-like_sf"/>
</dbReference>
<evidence type="ECO:0000259" key="15">
    <source>
        <dbReference type="PROSITE" id="PS50967"/>
    </source>
</evidence>
<dbReference type="InterPro" id="IPR036390">
    <property type="entry name" value="WH_DNA-bd_sf"/>
</dbReference>
<dbReference type="PANTHER" id="PTHR13710">
    <property type="entry name" value="DNA HELICASE RECQ FAMILY MEMBER"/>
    <property type="match status" value="1"/>
</dbReference>
<evidence type="ECO:0000256" key="1">
    <source>
        <dbReference type="ARBA" id="ARBA00001947"/>
    </source>
</evidence>
<dbReference type="CDD" id="cd17920">
    <property type="entry name" value="DEXHc_RecQ"/>
    <property type="match status" value="1"/>
</dbReference>
<dbReference type="InterPro" id="IPR002464">
    <property type="entry name" value="DNA/RNA_helicase_DEAH_CS"/>
</dbReference>
<evidence type="ECO:0000256" key="4">
    <source>
        <dbReference type="ARBA" id="ARBA00022801"/>
    </source>
</evidence>
<dbReference type="InterPro" id="IPR036388">
    <property type="entry name" value="WH-like_DNA-bd_sf"/>
</dbReference>
<dbReference type="GO" id="GO:0003677">
    <property type="term" value="F:DNA binding"/>
    <property type="evidence" value="ECO:0007669"/>
    <property type="project" value="UniProtKB-KW"/>
</dbReference>
<sequence>MVQVGTFSGCMIVSSRSPSSINHFSIVVLFICVFIMILCQCRKLKLKKGSEDDSNFPQNNVSDYLRSFQDPLKLKKTLNLGFLFSFPGQNPNAAGGPRTTQRLTKFVHQPLDHQLKSTATQAWKGLSLPPVIPKNRLRPGVTGPIDSSGAQKFATGSSYQPKQYSTNYGKDAAELSGKFQTKDVGWKVENQAGSFQARLGPYEGQADTLSHNKFPQTTGLQNSGRAPVSLDQPVNGHLNRGGSFTNANANANAFSGDFSASHMPGPPPGQTSINSNGSHYRGNQHRDGAPTPAFSMPSHINVGVHAEGMLNRSKTEKHITLVDDDDDLLQAIDLDQIVSEHYEKSCSQPTTQVTNRVGSNTPPSVQSKVRGAPEGVVKAESAAFSHKLCAHGVEVHCCGEASFHLQELKDKLIIIINDLLDNGDELSPERFQELRLERTELNKDIKALEEALKNPTSHINQRRSNLPPSTPYQARGPGYPSGQQNGFCTPTGSAADYYNPASARPAFDPPGSAGLYGGGGMNDFRQPSFTSMAWDNNTAYQTPGGFPSSLDSLGPRVGLQLQGGPPQFMDVNYTEGSSETLYSKNDFPWSRELVHNNKKTFGNKSFRLNQREIINATMSGRDVFVLMPTGGGKSLTYQLPAICSAGVTLVVSPLVSLIMDQIMHLKEANISAAYLSGTMEWQEQNEILRNLDAGVYKLLYVTPEKIAKSDRLSQHLTSLYDRKLLARIVVDEAHCVSQWGHDFRPDYQNLGVFKERFPDVPLMALTATATLSVKEDVVRALKLTRCIIFRQTFNRPNLRYEVVSKTKKCLEEIDRFIKEKHPNESGIIYCLSRSDCEKVTEKLREFGHKVAFYHGQMDPDERNYVQRMWSKDEVNIICATVAFGMGINKPDVRFVIHHSLPKSLEGYHQESGRAGRDNLPASCILYYTYADSIRLKHMLTQGATEQGFSGSSFRNHNNATSNQLSTNLDNLNRMIGYCQNDIDCRRALQLSHFGEMEFDVSSCKGTCDNCAMDCGSVEQDVSETARQLVQLVGAMGQRSSMTHIIDVFRGSLNQQVKKFGHDQLDLHGAGKKFTKTEVERIMQRLLIGNIFREDVNRSDAYGGLSSIIKVNEIQARELISGGLNISIRFRAAKKPDRPERSETPAKKVSLPVGVRTLAQDDVASVPQAPVDPALSNKVFSALQKLRIVLVNEAGGDLMPYHIMGNGELQSISKKLPKTTEELLEVNGIGKVKSKKYGARILEVVAQTINGHQSSGNETSFNGGNSSSPGERSAAAPKRPREVEDVGWKSTRKGVAVEMGANYADIENDFRMDSRHQTTKKAKQPDRLPQANVQPLTTSKWVNESNYFEEDDDIYEDMPEGFLDTYS</sequence>
<dbReference type="SMART" id="SM00956">
    <property type="entry name" value="RQC"/>
    <property type="match status" value="1"/>
</dbReference>
<evidence type="ECO:0000313" key="19">
    <source>
        <dbReference type="Proteomes" id="UP000822688"/>
    </source>
</evidence>
<dbReference type="SMART" id="SM00487">
    <property type="entry name" value="DEXDc"/>
    <property type="match status" value="1"/>
</dbReference>
<evidence type="ECO:0000256" key="10">
    <source>
        <dbReference type="ARBA" id="ARBA00034617"/>
    </source>
</evidence>
<dbReference type="InterPro" id="IPR018982">
    <property type="entry name" value="RQC_domain"/>
</dbReference>
<dbReference type="InterPro" id="IPR011545">
    <property type="entry name" value="DEAD/DEAH_box_helicase_dom"/>
</dbReference>
<dbReference type="GO" id="GO:0009378">
    <property type="term" value="F:four-way junction helicase activity"/>
    <property type="evidence" value="ECO:0007669"/>
    <property type="project" value="TreeGrafter"/>
</dbReference>
<evidence type="ECO:0000256" key="12">
    <source>
        <dbReference type="SAM" id="MobiDB-lite"/>
    </source>
</evidence>
<dbReference type="SUPFAM" id="SSF46785">
    <property type="entry name" value="Winged helix' DNA-binding domain"/>
    <property type="match status" value="1"/>
</dbReference>
<feature type="region of interest" description="Disordered" evidence="12">
    <location>
        <begin position="255"/>
        <end position="298"/>
    </location>
</feature>
<comment type="caution">
    <text evidence="18">The sequence shown here is derived from an EMBL/GenBank/DDBJ whole genome shotgun (WGS) entry which is preliminary data.</text>
</comment>
<keyword evidence="6" id="KW-0067">ATP-binding</keyword>
<evidence type="ECO:0000256" key="2">
    <source>
        <dbReference type="ARBA" id="ARBA00005446"/>
    </source>
</evidence>
<dbReference type="EMBL" id="CM026427">
    <property type="protein sequence ID" value="KAG0568238.1"/>
    <property type="molecule type" value="Genomic_DNA"/>
</dbReference>
<dbReference type="Gene3D" id="1.10.150.80">
    <property type="entry name" value="HRDC domain"/>
    <property type="match status" value="1"/>
</dbReference>
<feature type="region of interest" description="Disordered" evidence="12">
    <location>
        <begin position="207"/>
        <end position="226"/>
    </location>
</feature>
<dbReference type="EC" id="5.6.2.4" evidence="11"/>
<feature type="domain" description="Rhodanese" evidence="14">
    <location>
        <begin position="808"/>
        <end position="862"/>
    </location>
</feature>
<comment type="cofactor">
    <cofactor evidence="1">
        <name>Zn(2+)</name>
        <dbReference type="ChEBI" id="CHEBI:29105"/>
    </cofactor>
</comment>
<dbReference type="InterPro" id="IPR032284">
    <property type="entry name" value="RecQ_Zn-bd"/>
</dbReference>
<dbReference type="Gene3D" id="1.10.10.10">
    <property type="entry name" value="Winged helix-like DNA-binding domain superfamily/Winged helix DNA-binding domain"/>
    <property type="match status" value="1"/>
</dbReference>
<keyword evidence="19" id="KW-1185">Reference proteome</keyword>
<evidence type="ECO:0000313" key="18">
    <source>
        <dbReference type="EMBL" id="KAG0568238.1"/>
    </source>
</evidence>
<keyword evidence="5" id="KW-0347">Helicase</keyword>
<dbReference type="NCBIfam" id="TIGR00614">
    <property type="entry name" value="recQ_fam"/>
    <property type="match status" value="1"/>
</dbReference>
<feature type="domain" description="HRDC" evidence="15">
    <location>
        <begin position="1172"/>
        <end position="1254"/>
    </location>
</feature>
<feature type="compositionally biased region" description="Polar residues" evidence="12">
    <location>
        <begin position="148"/>
        <end position="161"/>
    </location>
</feature>
<feature type="region of interest" description="Disordered" evidence="12">
    <location>
        <begin position="134"/>
        <end position="161"/>
    </location>
</feature>
<dbReference type="Proteomes" id="UP000822688">
    <property type="component" value="Chromosome 6"/>
</dbReference>
<dbReference type="GO" id="GO:0043138">
    <property type="term" value="F:3'-5' DNA helicase activity"/>
    <property type="evidence" value="ECO:0007669"/>
    <property type="project" value="UniProtKB-EC"/>
</dbReference>
<name>A0A8T0HCS8_CERPU</name>
<dbReference type="GO" id="GO:0000724">
    <property type="term" value="P:double-strand break repair via homologous recombination"/>
    <property type="evidence" value="ECO:0007669"/>
    <property type="project" value="TreeGrafter"/>
</dbReference>
<dbReference type="SUPFAM" id="SSF52540">
    <property type="entry name" value="P-loop containing nucleoside triphosphate hydrolases"/>
    <property type="match status" value="2"/>
</dbReference>
<feature type="compositionally biased region" description="Polar residues" evidence="12">
    <location>
        <begin position="207"/>
        <end position="224"/>
    </location>
</feature>
<evidence type="ECO:0000256" key="3">
    <source>
        <dbReference type="ARBA" id="ARBA00022741"/>
    </source>
</evidence>
<reference evidence="18 19" key="1">
    <citation type="submission" date="2020-06" db="EMBL/GenBank/DDBJ databases">
        <title>WGS assembly of Ceratodon purpureus strain R40.</title>
        <authorList>
            <person name="Carey S.B."/>
            <person name="Jenkins J."/>
            <person name="Shu S."/>
            <person name="Lovell J.T."/>
            <person name="Sreedasyam A."/>
            <person name="Maumus F."/>
            <person name="Tiley G.P."/>
            <person name="Fernandez-Pozo N."/>
            <person name="Barry K."/>
            <person name="Chen C."/>
            <person name="Wang M."/>
            <person name="Lipzen A."/>
            <person name="Daum C."/>
            <person name="Saski C.A."/>
            <person name="Payton A.C."/>
            <person name="Mcbreen J.C."/>
            <person name="Conrad R.E."/>
            <person name="Kollar L.M."/>
            <person name="Olsson S."/>
            <person name="Huttunen S."/>
            <person name="Landis J.B."/>
            <person name="Wickett N.J."/>
            <person name="Johnson M.G."/>
            <person name="Rensing S.A."/>
            <person name="Grimwood J."/>
            <person name="Schmutz J."/>
            <person name="Mcdaniel S.F."/>
        </authorList>
    </citation>
    <scope>NUCLEOTIDE SEQUENCE [LARGE SCALE GENOMIC DNA]</scope>
    <source>
        <strain evidence="18 19">R40</strain>
    </source>
</reference>
<dbReference type="PROSITE" id="PS51192">
    <property type="entry name" value="HELICASE_ATP_BIND_1"/>
    <property type="match status" value="1"/>
</dbReference>
<evidence type="ECO:0000259" key="17">
    <source>
        <dbReference type="PROSITE" id="PS51194"/>
    </source>
</evidence>
<dbReference type="FunFam" id="3.40.50.300:FF:001975">
    <property type="entry name" value="ATP-dependent DNA helicase"/>
    <property type="match status" value="1"/>
</dbReference>
<evidence type="ECO:0000256" key="6">
    <source>
        <dbReference type="ARBA" id="ARBA00022840"/>
    </source>
</evidence>
<proteinExistence type="inferred from homology"/>
<dbReference type="Pfam" id="PF09382">
    <property type="entry name" value="RQC"/>
    <property type="match status" value="1"/>
</dbReference>
<feature type="region of interest" description="Disordered" evidence="12">
    <location>
        <begin position="1251"/>
        <end position="1286"/>
    </location>
</feature>
<evidence type="ECO:0000256" key="13">
    <source>
        <dbReference type="SAM" id="Phobius"/>
    </source>
</evidence>
<evidence type="ECO:0000256" key="9">
    <source>
        <dbReference type="ARBA" id="ARBA00023242"/>
    </source>
</evidence>
<dbReference type="SMART" id="SM00341">
    <property type="entry name" value="HRDC"/>
    <property type="match status" value="1"/>
</dbReference>
<keyword evidence="9" id="KW-0539">Nucleus</keyword>
<keyword evidence="13" id="KW-1133">Transmembrane helix</keyword>
<dbReference type="PROSITE" id="PS00690">
    <property type="entry name" value="DEAH_ATP_HELICASE"/>
    <property type="match status" value="1"/>
</dbReference>
<evidence type="ECO:0000259" key="16">
    <source>
        <dbReference type="PROSITE" id="PS51192"/>
    </source>
</evidence>
<gene>
    <name evidence="18" type="ORF">KC19_6G005000</name>
</gene>
<feature type="compositionally biased region" description="Polar residues" evidence="12">
    <location>
        <begin position="1251"/>
        <end position="1269"/>
    </location>
</feature>
<feature type="region of interest" description="Disordered" evidence="12">
    <location>
        <begin position="1314"/>
        <end position="1336"/>
    </location>
</feature>
<dbReference type="GO" id="GO:0006260">
    <property type="term" value="P:DNA replication"/>
    <property type="evidence" value="ECO:0007669"/>
    <property type="project" value="InterPro"/>
</dbReference>
<feature type="domain" description="Helicase C-terminal" evidence="17">
    <location>
        <begin position="812"/>
        <end position="972"/>
    </location>
</feature>
<dbReference type="GO" id="GO:0005634">
    <property type="term" value="C:nucleus"/>
    <property type="evidence" value="ECO:0007669"/>
    <property type="project" value="TreeGrafter"/>
</dbReference>
<evidence type="ECO:0000259" key="14">
    <source>
        <dbReference type="PROSITE" id="PS50206"/>
    </source>
</evidence>
<dbReference type="FunFam" id="3.40.50.300:FF:001544">
    <property type="entry name" value="ATP-dependent DNA helicase"/>
    <property type="match status" value="1"/>
</dbReference>
<dbReference type="PROSITE" id="PS50967">
    <property type="entry name" value="HRDC"/>
    <property type="match status" value="1"/>
</dbReference>
<comment type="catalytic activity">
    <reaction evidence="10">
        <text>Couples ATP hydrolysis with the unwinding of duplex DNA by translocating in the 3'-5' direction.</text>
        <dbReference type="EC" id="5.6.2.4"/>
    </reaction>
</comment>
<evidence type="ECO:0000256" key="8">
    <source>
        <dbReference type="ARBA" id="ARBA00023235"/>
    </source>
</evidence>
<protein>
    <recommendedName>
        <fullName evidence="11">DNA 3'-5' helicase</fullName>
        <ecNumber evidence="11">5.6.2.4</ecNumber>
    </recommendedName>
</protein>
<keyword evidence="3" id="KW-0547">Nucleotide-binding</keyword>
<comment type="similarity">
    <text evidence="2">Belongs to the helicase family. RecQ subfamily.</text>
</comment>
<dbReference type="GO" id="GO:0005694">
    <property type="term" value="C:chromosome"/>
    <property type="evidence" value="ECO:0007669"/>
    <property type="project" value="TreeGrafter"/>
</dbReference>
<dbReference type="CDD" id="cd18794">
    <property type="entry name" value="SF2_C_RecQ"/>
    <property type="match status" value="1"/>
</dbReference>
<dbReference type="Pfam" id="PF00570">
    <property type="entry name" value="HRDC"/>
    <property type="match status" value="1"/>
</dbReference>
<dbReference type="InterPro" id="IPR014001">
    <property type="entry name" value="Helicase_ATP-bd"/>
</dbReference>
<dbReference type="PANTHER" id="PTHR13710:SF156">
    <property type="entry name" value="ATP-DEPENDENT DNA HELICASE Q-LIKE 4B"/>
    <property type="match status" value="1"/>
</dbReference>
<dbReference type="InterPro" id="IPR002121">
    <property type="entry name" value="HRDC_dom"/>
</dbReference>
<dbReference type="InterPro" id="IPR044876">
    <property type="entry name" value="HRDC_dom_sf"/>
</dbReference>
<dbReference type="Pfam" id="PF16124">
    <property type="entry name" value="RecQ_Zn_bind"/>
    <property type="match status" value="1"/>
</dbReference>
<keyword evidence="4" id="KW-0378">Hydrolase</keyword>
<keyword evidence="7" id="KW-0238">DNA-binding</keyword>
<dbReference type="SMART" id="SM00490">
    <property type="entry name" value="HELICc"/>
    <property type="match status" value="1"/>
</dbReference>
<dbReference type="GO" id="GO:0005524">
    <property type="term" value="F:ATP binding"/>
    <property type="evidence" value="ECO:0007669"/>
    <property type="project" value="UniProtKB-KW"/>
</dbReference>
<dbReference type="GO" id="GO:0005737">
    <property type="term" value="C:cytoplasm"/>
    <property type="evidence" value="ECO:0007669"/>
    <property type="project" value="TreeGrafter"/>
</dbReference>
<dbReference type="Gene3D" id="3.40.50.300">
    <property type="entry name" value="P-loop containing nucleotide triphosphate hydrolases"/>
    <property type="match status" value="2"/>
</dbReference>
<keyword evidence="8" id="KW-0413">Isomerase</keyword>
<dbReference type="GO" id="GO:0016787">
    <property type="term" value="F:hydrolase activity"/>
    <property type="evidence" value="ECO:0007669"/>
    <property type="project" value="UniProtKB-KW"/>
</dbReference>
<feature type="domain" description="Helicase ATP-binding" evidence="16">
    <location>
        <begin position="614"/>
        <end position="787"/>
    </location>
</feature>
<evidence type="ECO:0000256" key="7">
    <source>
        <dbReference type="ARBA" id="ARBA00023125"/>
    </source>
</evidence>
<feature type="region of interest" description="Disordered" evidence="12">
    <location>
        <begin position="345"/>
        <end position="370"/>
    </location>
</feature>
<dbReference type="InterPro" id="IPR001763">
    <property type="entry name" value="Rhodanese-like_dom"/>
</dbReference>
<dbReference type="PROSITE" id="PS50206">
    <property type="entry name" value="RHODANESE_3"/>
    <property type="match status" value="1"/>
</dbReference>
<keyword evidence="13" id="KW-0472">Membrane</keyword>
<feature type="transmembrane region" description="Helical" evidence="13">
    <location>
        <begin position="20"/>
        <end position="39"/>
    </location>
</feature>
<organism evidence="18 19">
    <name type="scientific">Ceratodon purpureus</name>
    <name type="common">Fire moss</name>
    <name type="synonym">Dicranum purpureum</name>
    <dbReference type="NCBI Taxonomy" id="3225"/>
    <lineage>
        <taxon>Eukaryota</taxon>
        <taxon>Viridiplantae</taxon>
        <taxon>Streptophyta</taxon>
        <taxon>Embryophyta</taxon>
        <taxon>Bryophyta</taxon>
        <taxon>Bryophytina</taxon>
        <taxon>Bryopsida</taxon>
        <taxon>Dicranidae</taxon>
        <taxon>Pseudoditrichales</taxon>
        <taxon>Ditrichaceae</taxon>
        <taxon>Ceratodon</taxon>
    </lineage>
</organism>
<dbReference type="SUPFAM" id="SSF47819">
    <property type="entry name" value="HRDC-like"/>
    <property type="match status" value="1"/>
</dbReference>
<feature type="compositionally biased region" description="Polar residues" evidence="12">
    <location>
        <begin position="345"/>
        <end position="367"/>
    </location>
</feature>